<keyword evidence="4" id="KW-1185">Reference proteome</keyword>
<reference evidence="3" key="1">
    <citation type="submission" date="2023-07" db="EMBL/GenBank/DDBJ databases">
        <title>Two novel species in the genus Flavivirga.</title>
        <authorList>
            <person name="Kwon K."/>
        </authorList>
    </citation>
    <scope>NUCLEOTIDE SEQUENCE</scope>
    <source>
        <strain evidence="3">KACC 14158</strain>
    </source>
</reference>
<dbReference type="EMBL" id="JAUOEL010000005">
    <property type="protein sequence ID" value="MDO5975594.1"/>
    <property type="molecule type" value="Genomic_DNA"/>
</dbReference>
<sequence>MSTESKYYEYNPEKRNIFIETHKGRQNHAGDFIFGFFMMFASHASAIVEVFLRKRFGERYITFSQSITLFFVLNFGYAYLDDIFRFRLDGDTYSIFIFSTVFLVFSIRHRMEVSKYGTAYDFKRFSLSDGETANFWSRVIGKKFLGIKISSYHVHTLLEPAIPVIIGIPLLPLEFTRPIGVLLIICGIIFGIRNFSKAQKGRNWVLDNIDKKITNEMKYDVFIGRKPKQETKGVYLPIDLPEDEGLRKSLYNMVEDSFSGTNDLWENDSLDDDSSDNGSESSDGFAKESGGVGNGFQSDNHSTQSNGETKNDSGGAGNG</sequence>
<feature type="compositionally biased region" description="Acidic residues" evidence="1">
    <location>
        <begin position="265"/>
        <end position="275"/>
    </location>
</feature>
<feature type="transmembrane region" description="Helical" evidence="2">
    <location>
        <begin position="59"/>
        <end position="80"/>
    </location>
</feature>
<protein>
    <submittedName>
        <fullName evidence="3">Uncharacterized protein</fullName>
    </submittedName>
</protein>
<feature type="transmembrane region" description="Helical" evidence="2">
    <location>
        <begin position="152"/>
        <end position="173"/>
    </location>
</feature>
<accession>A0ABT8WRH8</accession>
<evidence type="ECO:0000313" key="4">
    <source>
        <dbReference type="Proteomes" id="UP001176806"/>
    </source>
</evidence>
<feature type="region of interest" description="Disordered" evidence="1">
    <location>
        <begin position="262"/>
        <end position="319"/>
    </location>
</feature>
<feature type="transmembrane region" description="Helical" evidence="2">
    <location>
        <begin position="179"/>
        <end position="196"/>
    </location>
</feature>
<feature type="transmembrane region" description="Helical" evidence="2">
    <location>
        <begin position="92"/>
        <end position="108"/>
    </location>
</feature>
<comment type="caution">
    <text evidence="3">The sequence shown here is derived from an EMBL/GenBank/DDBJ whole genome shotgun (WGS) entry which is preliminary data.</text>
</comment>
<name>A0ABT8WRH8_9FLAO</name>
<feature type="transmembrane region" description="Helical" evidence="2">
    <location>
        <begin position="32"/>
        <end position="52"/>
    </location>
</feature>
<evidence type="ECO:0000256" key="1">
    <source>
        <dbReference type="SAM" id="MobiDB-lite"/>
    </source>
</evidence>
<proteinExistence type="predicted"/>
<dbReference type="Proteomes" id="UP001176806">
    <property type="component" value="Unassembled WGS sequence"/>
</dbReference>
<evidence type="ECO:0000256" key="2">
    <source>
        <dbReference type="SAM" id="Phobius"/>
    </source>
</evidence>
<gene>
    <name evidence="3" type="ORF">Q4Q40_15480</name>
</gene>
<keyword evidence="2" id="KW-1133">Transmembrane helix</keyword>
<evidence type="ECO:0000313" key="3">
    <source>
        <dbReference type="EMBL" id="MDO5975594.1"/>
    </source>
</evidence>
<keyword evidence="2" id="KW-0812">Transmembrane</keyword>
<feature type="compositionally biased region" description="Polar residues" evidence="1">
    <location>
        <begin position="295"/>
        <end position="308"/>
    </location>
</feature>
<dbReference type="RefSeq" id="WP_303302802.1">
    <property type="nucleotide sequence ID" value="NZ_BAABDA010000050.1"/>
</dbReference>
<keyword evidence="2" id="KW-0472">Membrane</keyword>
<organism evidence="3 4">
    <name type="scientific">Flavivirga jejuensis</name>
    <dbReference type="NCBI Taxonomy" id="870487"/>
    <lineage>
        <taxon>Bacteria</taxon>
        <taxon>Pseudomonadati</taxon>
        <taxon>Bacteroidota</taxon>
        <taxon>Flavobacteriia</taxon>
        <taxon>Flavobacteriales</taxon>
        <taxon>Flavobacteriaceae</taxon>
        <taxon>Flavivirga</taxon>
    </lineage>
</organism>